<dbReference type="InterPro" id="IPR029044">
    <property type="entry name" value="Nucleotide-diphossugar_trans"/>
</dbReference>
<comment type="caution">
    <text evidence="5">The sequence shown here is derived from an EMBL/GenBank/DDBJ whole genome shotgun (WGS) entry which is preliminary data.</text>
</comment>
<keyword evidence="6" id="KW-1185">Reference proteome</keyword>
<sequence>MQALKFFWRCRKEQYASALSCVGVKGSPRTPQQLWAFHRIGAHRTVADAPVAFAGWRSAFAKAVAHAACGDAAAAQEAVTRFAAQRPPAAQHLRLAEALLPFMPEAALRLIEEQREVPAALRVAAWLRCGRAQDAQRLLDELPPALFAAQPELHLLRTNASAGAPAEQLGRLNAFLQAHGVPALRLRDVNQPPSPGNVMAGEPTQVAQGPLVSVVMTTYRTGARAVAAVESVLAQSYRHLELIVVDDASGDDTIERLQALALRDARLRLVSLPRNVGTYAAKLIGLTRARGEFLTCHDSDDWSHPEKIARQVAPLLADPRLVCTVSNWVRMSDDGSFYARMVHPLTRLNPSSPLFRRERVLREAGAWDCVRTGADSEFLARLKLVFGAKAVRKVGQPLTLGSHRPDSLMTASATGYCEAGMSPQRLAYWEAWNRWHIETLARRRKPFMPADVRAAVRHRPFDVPESLRVPPEDVEACLEAALPDAWV</sequence>
<evidence type="ECO:0000313" key="6">
    <source>
        <dbReference type="Proteomes" id="UP000519004"/>
    </source>
</evidence>
<evidence type="ECO:0000256" key="1">
    <source>
        <dbReference type="ARBA" id="ARBA00006739"/>
    </source>
</evidence>
<reference evidence="5 6" key="1">
    <citation type="submission" date="2020-08" db="EMBL/GenBank/DDBJ databases">
        <title>Genomic Encyclopedia of Type Strains, Phase IV (KMG-IV): sequencing the most valuable type-strain genomes for metagenomic binning, comparative biology and taxonomic classification.</title>
        <authorList>
            <person name="Goeker M."/>
        </authorList>
    </citation>
    <scope>NUCLEOTIDE SEQUENCE [LARGE SCALE GENOMIC DNA]</scope>
    <source>
        <strain evidence="5 6">DSM 25897</strain>
    </source>
</reference>
<evidence type="ECO:0000256" key="2">
    <source>
        <dbReference type="ARBA" id="ARBA00022676"/>
    </source>
</evidence>
<dbReference type="PANTHER" id="PTHR43685:SF5">
    <property type="entry name" value="GLYCOSYLTRANSFERASE EPSE-RELATED"/>
    <property type="match status" value="1"/>
</dbReference>
<comment type="similarity">
    <text evidence="1">Belongs to the glycosyltransferase 2 family.</text>
</comment>
<protein>
    <submittedName>
        <fullName evidence="5">Glycosyltransferase involved in cell wall biosynthesis</fullName>
    </submittedName>
</protein>
<feature type="domain" description="Glycosyltransferase 2-like" evidence="4">
    <location>
        <begin position="213"/>
        <end position="348"/>
    </location>
</feature>
<dbReference type="RefSeq" id="WP_183947050.1">
    <property type="nucleotide sequence ID" value="NZ_JACHHX010000002.1"/>
</dbReference>
<dbReference type="Gene3D" id="3.90.550.10">
    <property type="entry name" value="Spore Coat Polysaccharide Biosynthesis Protein SpsA, Chain A"/>
    <property type="match status" value="1"/>
</dbReference>
<dbReference type="CDD" id="cd00761">
    <property type="entry name" value="Glyco_tranf_GTA_type"/>
    <property type="match status" value="1"/>
</dbReference>
<evidence type="ECO:0000259" key="4">
    <source>
        <dbReference type="Pfam" id="PF00535"/>
    </source>
</evidence>
<accession>A0A7W7XYA9</accession>
<proteinExistence type="inferred from homology"/>
<dbReference type="Proteomes" id="UP000519004">
    <property type="component" value="Unassembled WGS sequence"/>
</dbReference>
<dbReference type="InterPro" id="IPR050834">
    <property type="entry name" value="Glycosyltransf_2"/>
</dbReference>
<evidence type="ECO:0000313" key="5">
    <source>
        <dbReference type="EMBL" id="MBB5014465.1"/>
    </source>
</evidence>
<organism evidence="5 6">
    <name type="scientific">Rehaibacterium terrae</name>
    <dbReference type="NCBI Taxonomy" id="1341696"/>
    <lineage>
        <taxon>Bacteria</taxon>
        <taxon>Pseudomonadati</taxon>
        <taxon>Pseudomonadota</taxon>
        <taxon>Gammaproteobacteria</taxon>
        <taxon>Lysobacterales</taxon>
        <taxon>Lysobacteraceae</taxon>
        <taxon>Rehaibacterium</taxon>
    </lineage>
</organism>
<name>A0A7W7XYA9_9GAMM</name>
<evidence type="ECO:0000256" key="3">
    <source>
        <dbReference type="ARBA" id="ARBA00022679"/>
    </source>
</evidence>
<dbReference type="SUPFAM" id="SSF53448">
    <property type="entry name" value="Nucleotide-diphospho-sugar transferases"/>
    <property type="match status" value="1"/>
</dbReference>
<dbReference type="GO" id="GO:0016757">
    <property type="term" value="F:glycosyltransferase activity"/>
    <property type="evidence" value="ECO:0007669"/>
    <property type="project" value="UniProtKB-KW"/>
</dbReference>
<dbReference type="Pfam" id="PF00535">
    <property type="entry name" value="Glycos_transf_2"/>
    <property type="match status" value="1"/>
</dbReference>
<dbReference type="InterPro" id="IPR001173">
    <property type="entry name" value="Glyco_trans_2-like"/>
</dbReference>
<dbReference type="AlphaFoldDB" id="A0A7W7XYA9"/>
<dbReference type="EMBL" id="JACHHX010000002">
    <property type="protein sequence ID" value="MBB5014465.1"/>
    <property type="molecule type" value="Genomic_DNA"/>
</dbReference>
<keyword evidence="3 5" id="KW-0808">Transferase</keyword>
<gene>
    <name evidence="5" type="ORF">HNQ58_000339</name>
</gene>
<keyword evidence="2" id="KW-0328">Glycosyltransferase</keyword>
<dbReference type="PANTHER" id="PTHR43685">
    <property type="entry name" value="GLYCOSYLTRANSFERASE"/>
    <property type="match status" value="1"/>
</dbReference>